<accession>A0ABP5HR51</accession>
<dbReference type="PANTHER" id="PTHR43149:SF1">
    <property type="entry name" value="DELTA(3,5)-DELTA(2,4)-DIENOYL-COA ISOMERASE, MITOCHONDRIAL"/>
    <property type="match status" value="1"/>
</dbReference>
<comment type="similarity">
    <text evidence="1">Belongs to the enoyl-CoA hydratase/isomerase family.</text>
</comment>
<dbReference type="CDD" id="cd06558">
    <property type="entry name" value="crotonase-like"/>
    <property type="match status" value="1"/>
</dbReference>
<keyword evidence="3" id="KW-1185">Reference proteome</keyword>
<protein>
    <submittedName>
        <fullName evidence="2">Crotonase/enoyl-CoA hydratase family protein</fullName>
    </submittedName>
</protein>
<dbReference type="Pfam" id="PF00378">
    <property type="entry name" value="ECH_1"/>
    <property type="match status" value="1"/>
</dbReference>
<sequence length="268" mass="29370">MTEHHVLTSIEGPVAHVRLNRPDKLNGVTLDMLQGLLDAAAEIRADRSVRVVVLEGAGDSFCAGLDFAEAGKDRARVVRFFLTPPWRRTNTFQQALWVWRELPVPVIAVTRGHVLGAGIQLALAADFRFTTPDCRWSVLEAKWGLVPDMSGTVPLSEVVRADVAKRLVLTGEVLSGAEAAEVGLATDVADDPMKPAQELIDALLERSPDSVAASKRLLNALPLGSLAGAFRRERLYQLRMFRSPNTRIARKAGMTKQEPEFGPRTFGR</sequence>
<dbReference type="PANTHER" id="PTHR43149">
    <property type="entry name" value="ENOYL-COA HYDRATASE"/>
    <property type="match status" value="1"/>
</dbReference>
<dbReference type="Gene3D" id="3.90.226.10">
    <property type="entry name" value="2-enoyl-CoA Hydratase, Chain A, domain 1"/>
    <property type="match status" value="1"/>
</dbReference>
<dbReference type="InterPro" id="IPR001753">
    <property type="entry name" value="Enoyl-CoA_hydra/iso"/>
</dbReference>
<dbReference type="NCBIfam" id="NF005699">
    <property type="entry name" value="PRK07509.1"/>
    <property type="match status" value="1"/>
</dbReference>
<organism evidence="2 3">
    <name type="scientific">Aeromicrobium halocynthiae</name>
    <dbReference type="NCBI Taxonomy" id="560557"/>
    <lineage>
        <taxon>Bacteria</taxon>
        <taxon>Bacillati</taxon>
        <taxon>Actinomycetota</taxon>
        <taxon>Actinomycetes</taxon>
        <taxon>Propionibacteriales</taxon>
        <taxon>Nocardioidaceae</taxon>
        <taxon>Aeromicrobium</taxon>
    </lineage>
</organism>
<evidence type="ECO:0000313" key="3">
    <source>
        <dbReference type="Proteomes" id="UP001501480"/>
    </source>
</evidence>
<dbReference type="InterPro" id="IPR045002">
    <property type="entry name" value="Ech1-like"/>
</dbReference>
<dbReference type="InterPro" id="IPR029045">
    <property type="entry name" value="ClpP/crotonase-like_dom_sf"/>
</dbReference>
<evidence type="ECO:0000256" key="1">
    <source>
        <dbReference type="ARBA" id="ARBA00005254"/>
    </source>
</evidence>
<dbReference type="RefSeq" id="WP_344329550.1">
    <property type="nucleotide sequence ID" value="NZ_BAAAPY010000011.1"/>
</dbReference>
<gene>
    <name evidence="2" type="ORF">GCM10009821_26210</name>
</gene>
<reference evidence="3" key="1">
    <citation type="journal article" date="2019" name="Int. J. Syst. Evol. Microbiol.">
        <title>The Global Catalogue of Microorganisms (GCM) 10K type strain sequencing project: providing services to taxonomists for standard genome sequencing and annotation.</title>
        <authorList>
            <consortium name="The Broad Institute Genomics Platform"/>
            <consortium name="The Broad Institute Genome Sequencing Center for Infectious Disease"/>
            <person name="Wu L."/>
            <person name="Ma J."/>
        </authorList>
    </citation>
    <scope>NUCLEOTIDE SEQUENCE [LARGE SCALE GENOMIC DNA]</scope>
    <source>
        <strain evidence="3">JCM 15749</strain>
    </source>
</reference>
<dbReference type="Proteomes" id="UP001501480">
    <property type="component" value="Unassembled WGS sequence"/>
</dbReference>
<evidence type="ECO:0000313" key="2">
    <source>
        <dbReference type="EMBL" id="GAA2083765.1"/>
    </source>
</evidence>
<name>A0ABP5HR51_9ACTN</name>
<comment type="caution">
    <text evidence="2">The sequence shown here is derived from an EMBL/GenBank/DDBJ whole genome shotgun (WGS) entry which is preliminary data.</text>
</comment>
<dbReference type="EMBL" id="BAAAPY010000011">
    <property type="protein sequence ID" value="GAA2083765.1"/>
    <property type="molecule type" value="Genomic_DNA"/>
</dbReference>
<dbReference type="SUPFAM" id="SSF52096">
    <property type="entry name" value="ClpP/crotonase"/>
    <property type="match status" value="1"/>
</dbReference>
<proteinExistence type="inferred from homology"/>